<evidence type="ECO:0000313" key="3">
    <source>
        <dbReference type="Proteomes" id="UP001596180"/>
    </source>
</evidence>
<dbReference type="SUPFAM" id="SSF56801">
    <property type="entry name" value="Acetyl-CoA synthetase-like"/>
    <property type="match status" value="1"/>
</dbReference>
<reference evidence="3" key="1">
    <citation type="journal article" date="2019" name="Int. J. Syst. Evol. Microbiol.">
        <title>The Global Catalogue of Microorganisms (GCM) 10K type strain sequencing project: providing services to taxonomists for standard genome sequencing and annotation.</title>
        <authorList>
            <consortium name="The Broad Institute Genomics Platform"/>
            <consortium name="The Broad Institute Genome Sequencing Center for Infectious Disease"/>
            <person name="Wu L."/>
            <person name="Ma J."/>
        </authorList>
    </citation>
    <scope>NUCLEOTIDE SEQUENCE [LARGE SCALE GENOMIC DNA]</scope>
    <source>
        <strain evidence="3">JCM 10411</strain>
    </source>
</reference>
<dbReference type="PANTHER" id="PTHR45527:SF1">
    <property type="entry name" value="FATTY ACID SYNTHASE"/>
    <property type="match status" value="1"/>
</dbReference>
<sequence>MVAECARQDASDVVVGVPGSGAAYVIYTSGSTGRPKGVVVSRGAFENFVVAMGDVAGVGVGERLLAVTTVGFDIAGLELFLPLVSGGVVVLASQEVSRDPVAVCGLLERERVSVVQATPAWWRGVLAEAGAGLLSGVRALVGGEAVPVEVAGGLVRACASAVNVYGPTETTVWSTARRLDGP</sequence>
<dbReference type="PANTHER" id="PTHR45527">
    <property type="entry name" value="NONRIBOSOMAL PEPTIDE SYNTHETASE"/>
    <property type="match status" value="1"/>
</dbReference>
<dbReference type="Pfam" id="PF00501">
    <property type="entry name" value="AMP-binding"/>
    <property type="match status" value="1"/>
</dbReference>
<keyword evidence="3" id="KW-1185">Reference proteome</keyword>
<dbReference type="Gene3D" id="3.40.50.980">
    <property type="match status" value="2"/>
</dbReference>
<dbReference type="PROSITE" id="PS00455">
    <property type="entry name" value="AMP_BINDING"/>
    <property type="match status" value="1"/>
</dbReference>
<dbReference type="PRINTS" id="PR00154">
    <property type="entry name" value="AMPBINDING"/>
</dbReference>
<name>A0ABW1E9A8_9ACTN</name>
<feature type="non-terminal residue" evidence="2">
    <location>
        <position position="182"/>
    </location>
</feature>
<dbReference type="InterPro" id="IPR020459">
    <property type="entry name" value="AMP-binding"/>
</dbReference>
<comment type="caution">
    <text evidence="2">The sequence shown here is derived from an EMBL/GenBank/DDBJ whole genome shotgun (WGS) entry which is preliminary data.</text>
</comment>
<dbReference type="InterPro" id="IPR000873">
    <property type="entry name" value="AMP-dep_synth/lig_dom"/>
</dbReference>
<protein>
    <submittedName>
        <fullName evidence="2">AMP-binding protein</fullName>
    </submittedName>
</protein>
<dbReference type="EMBL" id="JBHSOA010000169">
    <property type="protein sequence ID" value="MFC5857194.1"/>
    <property type="molecule type" value="Genomic_DNA"/>
</dbReference>
<organism evidence="2 3">
    <name type="scientific">Streptomyces chlorus</name>
    <dbReference type="NCBI Taxonomy" id="887452"/>
    <lineage>
        <taxon>Bacteria</taxon>
        <taxon>Bacillati</taxon>
        <taxon>Actinomycetota</taxon>
        <taxon>Actinomycetes</taxon>
        <taxon>Kitasatosporales</taxon>
        <taxon>Streptomycetaceae</taxon>
        <taxon>Streptomyces</taxon>
    </lineage>
</organism>
<evidence type="ECO:0000259" key="1">
    <source>
        <dbReference type="Pfam" id="PF00501"/>
    </source>
</evidence>
<dbReference type="Proteomes" id="UP001596180">
    <property type="component" value="Unassembled WGS sequence"/>
</dbReference>
<dbReference type="RefSeq" id="WP_381371593.1">
    <property type="nucleotide sequence ID" value="NZ_JBHSOA010000169.1"/>
</dbReference>
<dbReference type="InterPro" id="IPR020845">
    <property type="entry name" value="AMP-binding_CS"/>
</dbReference>
<gene>
    <name evidence="2" type="ORF">ACFPZI_37220</name>
</gene>
<accession>A0ABW1E9A8</accession>
<feature type="domain" description="AMP-dependent synthetase/ligase" evidence="1">
    <location>
        <begin position="19"/>
        <end position="176"/>
    </location>
</feature>
<proteinExistence type="predicted"/>
<evidence type="ECO:0000313" key="2">
    <source>
        <dbReference type="EMBL" id="MFC5857194.1"/>
    </source>
</evidence>